<keyword evidence="6" id="KW-0206">Cytoskeleton</keyword>
<evidence type="ECO:0000256" key="2">
    <source>
        <dbReference type="ARBA" id="ARBA00009423"/>
    </source>
</evidence>
<evidence type="ECO:0000256" key="1">
    <source>
        <dbReference type="ARBA" id="ARBA00004245"/>
    </source>
</evidence>
<dbReference type="GO" id="GO:0005856">
    <property type="term" value="C:cytoskeleton"/>
    <property type="evidence" value="ECO:0007669"/>
    <property type="project" value="UniProtKB-SubCell"/>
</dbReference>
<evidence type="ECO:0000256" key="3">
    <source>
        <dbReference type="ARBA" id="ARBA00022490"/>
    </source>
</evidence>
<comment type="subcellular location">
    <subcellularLocation>
        <location evidence="1">Cytoplasm</location>
        <location evidence="1">Cytoskeleton</location>
    </subcellularLocation>
</comment>
<protein>
    <submittedName>
        <fullName evidence="11">Transforming acidic coiled-coil-containing protein C-terminal domain-containing protein</fullName>
    </submittedName>
</protein>
<name>A0A914H0H3_GLORO</name>
<keyword evidence="4" id="KW-0597">Phosphoprotein</keyword>
<proteinExistence type="inferred from homology"/>
<evidence type="ECO:0000313" key="11">
    <source>
        <dbReference type="WBParaSite" id="Gr19_v10_g12101.t1"/>
    </source>
</evidence>
<dbReference type="AlphaFoldDB" id="A0A914H0H3"/>
<keyword evidence="5 7" id="KW-0175">Coiled coil</keyword>
<evidence type="ECO:0000256" key="6">
    <source>
        <dbReference type="ARBA" id="ARBA00023212"/>
    </source>
</evidence>
<feature type="domain" description="Transforming acidic coiled-coil-containing protein C-terminal" evidence="9">
    <location>
        <begin position="140"/>
        <end position="320"/>
    </location>
</feature>
<dbReference type="Pfam" id="PF05010">
    <property type="entry name" value="TACC_C"/>
    <property type="match status" value="1"/>
</dbReference>
<feature type="coiled-coil region" evidence="7">
    <location>
        <begin position="190"/>
        <end position="277"/>
    </location>
</feature>
<evidence type="ECO:0000256" key="7">
    <source>
        <dbReference type="SAM" id="Coils"/>
    </source>
</evidence>
<evidence type="ECO:0000259" key="9">
    <source>
        <dbReference type="Pfam" id="PF05010"/>
    </source>
</evidence>
<reference evidence="11" key="1">
    <citation type="submission" date="2022-11" db="UniProtKB">
        <authorList>
            <consortium name="WormBaseParasite"/>
        </authorList>
    </citation>
    <scope>IDENTIFICATION</scope>
</reference>
<evidence type="ECO:0000256" key="5">
    <source>
        <dbReference type="ARBA" id="ARBA00023054"/>
    </source>
</evidence>
<keyword evidence="10" id="KW-1185">Reference proteome</keyword>
<accession>A0A914H0H3</accession>
<dbReference type="InterPro" id="IPR039915">
    <property type="entry name" value="TACC"/>
</dbReference>
<dbReference type="WBParaSite" id="Gr19_v10_g12101.t1">
    <property type="protein sequence ID" value="Gr19_v10_g12101.t1"/>
    <property type="gene ID" value="Gr19_v10_g12101"/>
</dbReference>
<dbReference type="PANTHER" id="PTHR13924">
    <property type="entry name" value="TRANSFORMING ACIDIC COILED-COIL CONTAINING PROTEIN 1/2"/>
    <property type="match status" value="1"/>
</dbReference>
<dbReference type="Proteomes" id="UP000887572">
    <property type="component" value="Unplaced"/>
</dbReference>
<sequence length="347" mass="39806">MDESNSTLIASDRTTTLSLNSRSQLVNPTFSTPQQQQNNVINSDINTQTVVKRTRMRQQTVTMEGQMIANEVDLVFNRVQSIPNVDNPIEELKRHIQKFFIQKEAEWANKLNESREGVGEELALCKIKLKAAQAVAFKVETFTKQLTANAPTLLRHTSSNGSIVQGAEPVNNGMPTPYTNYRQTFSPDMMNDLISERDTLRDEIAQLENSYSDLFKRYEKMRENCVLLKNSEDELKNIVEEDAAKYERLMARYQELRESAADQLNQANLEIQRMSKQHDDNTLGLRCRLKMNDAQLQTLNKTIQGKDAEIGELKTMCEDLMKKKGIMDDEDEEEDEMSVKNGDFVYK</sequence>
<evidence type="ECO:0000256" key="4">
    <source>
        <dbReference type="ARBA" id="ARBA00022553"/>
    </source>
</evidence>
<dbReference type="GO" id="GO:0007052">
    <property type="term" value="P:mitotic spindle organization"/>
    <property type="evidence" value="ECO:0007669"/>
    <property type="project" value="InterPro"/>
</dbReference>
<evidence type="ECO:0000313" key="10">
    <source>
        <dbReference type="Proteomes" id="UP000887572"/>
    </source>
</evidence>
<comment type="similarity">
    <text evidence="2">Belongs to the TACC family.</text>
</comment>
<evidence type="ECO:0000256" key="8">
    <source>
        <dbReference type="SAM" id="MobiDB-lite"/>
    </source>
</evidence>
<organism evidence="10 11">
    <name type="scientific">Globodera rostochiensis</name>
    <name type="common">Golden nematode worm</name>
    <name type="synonym">Heterodera rostochiensis</name>
    <dbReference type="NCBI Taxonomy" id="31243"/>
    <lineage>
        <taxon>Eukaryota</taxon>
        <taxon>Metazoa</taxon>
        <taxon>Ecdysozoa</taxon>
        <taxon>Nematoda</taxon>
        <taxon>Chromadorea</taxon>
        <taxon>Rhabditida</taxon>
        <taxon>Tylenchina</taxon>
        <taxon>Tylenchomorpha</taxon>
        <taxon>Tylenchoidea</taxon>
        <taxon>Heteroderidae</taxon>
        <taxon>Heteroderinae</taxon>
        <taxon>Globodera</taxon>
    </lineage>
</organism>
<dbReference type="GO" id="GO:0005737">
    <property type="term" value="C:cytoplasm"/>
    <property type="evidence" value="ECO:0007669"/>
    <property type="project" value="TreeGrafter"/>
</dbReference>
<dbReference type="PANTHER" id="PTHR13924:SF10">
    <property type="entry name" value="TRANSFORMING ACIDIC COILED-COIL PROTEIN, ISOFORM K"/>
    <property type="match status" value="1"/>
</dbReference>
<feature type="region of interest" description="Disordered" evidence="8">
    <location>
        <begin position="325"/>
        <end position="347"/>
    </location>
</feature>
<dbReference type="InterPro" id="IPR007707">
    <property type="entry name" value="TACC_C"/>
</dbReference>
<keyword evidence="3" id="KW-0963">Cytoplasm</keyword>